<reference evidence="2" key="1">
    <citation type="submission" date="2023-05" db="EMBL/GenBank/DDBJ databases">
        <title>Sedimentitalea sp. nov. JM2-8.</title>
        <authorList>
            <person name="Huang J."/>
        </authorList>
    </citation>
    <scope>NUCLEOTIDE SEQUENCE [LARGE SCALE GENOMIC DNA]</scope>
    <source>
        <strain evidence="2">KHS03</strain>
    </source>
</reference>
<gene>
    <name evidence="1" type="ORF">QO231_03125</name>
</gene>
<name>A0ABU3V9Z0_9RHOB</name>
<sequence length="52" mass="6143">MLNIYAHSFMTAARTETTKLYDAPAKKPTKRRWLPAGHWWLRPSRCVDLDKL</sequence>
<evidence type="ECO:0000313" key="2">
    <source>
        <dbReference type="Proteomes" id="UP001255416"/>
    </source>
</evidence>
<evidence type="ECO:0000313" key="1">
    <source>
        <dbReference type="EMBL" id="MDU9002845.1"/>
    </source>
</evidence>
<dbReference type="Proteomes" id="UP001255416">
    <property type="component" value="Unassembled WGS sequence"/>
</dbReference>
<proteinExistence type="predicted"/>
<accession>A0ABU3V9Z0</accession>
<protein>
    <submittedName>
        <fullName evidence="1">Uncharacterized protein</fullName>
    </submittedName>
</protein>
<keyword evidence="2" id="KW-1185">Reference proteome</keyword>
<comment type="caution">
    <text evidence="1">The sequence shown here is derived from an EMBL/GenBank/DDBJ whole genome shotgun (WGS) entry which is preliminary data.</text>
</comment>
<organism evidence="1 2">
    <name type="scientific">Sedimentitalea todarodis</name>
    <dbReference type="NCBI Taxonomy" id="1631240"/>
    <lineage>
        <taxon>Bacteria</taxon>
        <taxon>Pseudomonadati</taxon>
        <taxon>Pseudomonadota</taxon>
        <taxon>Alphaproteobacteria</taxon>
        <taxon>Rhodobacterales</taxon>
        <taxon>Paracoccaceae</taxon>
        <taxon>Sedimentitalea</taxon>
    </lineage>
</organism>
<dbReference type="RefSeq" id="WP_316773261.1">
    <property type="nucleotide sequence ID" value="NZ_JASMWN010000002.1"/>
</dbReference>
<dbReference type="EMBL" id="JASMWN010000002">
    <property type="protein sequence ID" value="MDU9002845.1"/>
    <property type="molecule type" value="Genomic_DNA"/>
</dbReference>